<feature type="compositionally biased region" description="Polar residues" evidence="1">
    <location>
        <begin position="1"/>
        <end position="10"/>
    </location>
</feature>
<proteinExistence type="predicted"/>
<dbReference type="EMBL" id="CADEAL010004168">
    <property type="protein sequence ID" value="CAB1453369.1"/>
    <property type="molecule type" value="Genomic_DNA"/>
</dbReference>
<feature type="region of interest" description="Disordered" evidence="1">
    <location>
        <begin position="46"/>
        <end position="100"/>
    </location>
</feature>
<organism evidence="2 3">
    <name type="scientific">Pleuronectes platessa</name>
    <name type="common">European plaice</name>
    <dbReference type="NCBI Taxonomy" id="8262"/>
    <lineage>
        <taxon>Eukaryota</taxon>
        <taxon>Metazoa</taxon>
        <taxon>Chordata</taxon>
        <taxon>Craniata</taxon>
        <taxon>Vertebrata</taxon>
        <taxon>Euteleostomi</taxon>
        <taxon>Actinopterygii</taxon>
        <taxon>Neopterygii</taxon>
        <taxon>Teleostei</taxon>
        <taxon>Neoteleostei</taxon>
        <taxon>Acanthomorphata</taxon>
        <taxon>Carangaria</taxon>
        <taxon>Pleuronectiformes</taxon>
        <taxon>Pleuronectoidei</taxon>
        <taxon>Pleuronectidae</taxon>
        <taxon>Pleuronectes</taxon>
    </lineage>
</organism>
<evidence type="ECO:0000256" key="1">
    <source>
        <dbReference type="SAM" id="MobiDB-lite"/>
    </source>
</evidence>
<sequence>MAYSPSVSTELSRHGLMGPHAGPIRGGESSCTAQLWLWRGSNHNTGAVKAPDKSQGALERTECRPGFRGSGVRPVVNEPASLGLSGSEPPTMPHQPHQHCHNHTGPGPLMHATLPAPTPTLQAGPPQSWLGVVGAPPTHPPPATATLNYTTIYR</sequence>
<keyword evidence="3" id="KW-1185">Reference proteome</keyword>
<dbReference type="Proteomes" id="UP001153269">
    <property type="component" value="Unassembled WGS sequence"/>
</dbReference>
<accession>A0A9N7VPP0</accession>
<evidence type="ECO:0000313" key="3">
    <source>
        <dbReference type="Proteomes" id="UP001153269"/>
    </source>
</evidence>
<protein>
    <submittedName>
        <fullName evidence="2">Uncharacterized protein</fullName>
    </submittedName>
</protein>
<feature type="region of interest" description="Disordered" evidence="1">
    <location>
        <begin position="1"/>
        <end position="25"/>
    </location>
</feature>
<comment type="caution">
    <text evidence="2">The sequence shown here is derived from an EMBL/GenBank/DDBJ whole genome shotgun (WGS) entry which is preliminary data.</text>
</comment>
<gene>
    <name evidence="2" type="ORF">PLEPLA_LOCUS41122</name>
</gene>
<dbReference type="AlphaFoldDB" id="A0A9N7VPP0"/>
<evidence type="ECO:0000313" key="2">
    <source>
        <dbReference type="EMBL" id="CAB1453369.1"/>
    </source>
</evidence>
<name>A0A9N7VPP0_PLEPL</name>
<reference evidence="2" key="1">
    <citation type="submission" date="2020-03" db="EMBL/GenBank/DDBJ databases">
        <authorList>
            <person name="Weist P."/>
        </authorList>
    </citation>
    <scope>NUCLEOTIDE SEQUENCE</scope>
</reference>